<dbReference type="PANTHER" id="PTHR28133:SF1">
    <property type="entry name" value="REQUIRED FOR RESPIRATORY GROWTH PROTEIN 7, MITOCHONDRIAL"/>
    <property type="match status" value="1"/>
</dbReference>
<comment type="subcellular location">
    <subcellularLocation>
        <location evidence="1">Mitochondrion</location>
    </subcellularLocation>
</comment>
<accession>A0A2T2NZ66</accession>
<keyword evidence="2" id="KW-0496">Mitochondrion</keyword>
<dbReference type="AlphaFoldDB" id="A0A2T2NZ66"/>
<dbReference type="PRINTS" id="PR00929">
    <property type="entry name" value="ATHOOK"/>
</dbReference>
<dbReference type="Pfam" id="PF02178">
    <property type="entry name" value="AT_hook"/>
    <property type="match status" value="6"/>
</dbReference>
<dbReference type="InterPro" id="IPR017956">
    <property type="entry name" value="AT_hook_DNA-bd_motif"/>
</dbReference>
<sequence length="421" mass="48356">MLRIYRRPWPKLVPLLYRHSRAPPHILRRILTTSTATTTPVDIPKLPKGPGSKFHNSMPTFLDYAERTGLKPHTTVYIGTHFEYVVADALTRLGFSLIRTGKRLDDGIDLMGHWVLPPFREPIPVFLQCKARATQIPPAVARELEGSFQGLPPEWWNKDVLGLIVSDRTATRGLLETLGQSTYPMGFLKVTRDKGAIEQFLWNRAAADKGLQGLGVTLRHKPLMLEPKVKYQGGDWNWEEMRGSLHKRGLNKSIYTSLVQKDITLTWMGTPIFSNREYIGKTKEEIYEPTKGRPKKNAIEIRPAVKRPRGRPRKVVQEAKRPRGRPRKIVQEEKQPRGRPRKIVQEEKLPRGRPRKIVQEEKRPGEIVQEEKRPRGRPREVIQEVKRPRGRPRKNIVATAPKQRRRSAALQAEVNVPTELG</sequence>
<evidence type="ECO:0008006" key="6">
    <source>
        <dbReference type="Google" id="ProtNLM"/>
    </source>
</evidence>
<dbReference type="Pfam" id="PF10356">
    <property type="entry name" value="RRG7"/>
    <property type="match status" value="1"/>
</dbReference>
<dbReference type="Proteomes" id="UP000240883">
    <property type="component" value="Unassembled WGS sequence"/>
</dbReference>
<evidence type="ECO:0000256" key="3">
    <source>
        <dbReference type="SAM" id="MobiDB-lite"/>
    </source>
</evidence>
<evidence type="ECO:0000313" key="4">
    <source>
        <dbReference type="EMBL" id="PSN70714.1"/>
    </source>
</evidence>
<evidence type="ECO:0000256" key="1">
    <source>
        <dbReference type="ARBA" id="ARBA00004173"/>
    </source>
</evidence>
<name>A0A2T2NZ66_CORCC</name>
<proteinExistence type="predicted"/>
<dbReference type="GO" id="GO:0005739">
    <property type="term" value="C:mitochondrion"/>
    <property type="evidence" value="ECO:0007669"/>
    <property type="project" value="UniProtKB-SubCell"/>
</dbReference>
<evidence type="ECO:0000256" key="2">
    <source>
        <dbReference type="ARBA" id="ARBA00023128"/>
    </source>
</evidence>
<dbReference type="InterPro" id="IPR018828">
    <property type="entry name" value="RRG7"/>
</dbReference>
<organism evidence="4 5">
    <name type="scientific">Corynespora cassiicola Philippines</name>
    <dbReference type="NCBI Taxonomy" id="1448308"/>
    <lineage>
        <taxon>Eukaryota</taxon>
        <taxon>Fungi</taxon>
        <taxon>Dikarya</taxon>
        <taxon>Ascomycota</taxon>
        <taxon>Pezizomycotina</taxon>
        <taxon>Dothideomycetes</taxon>
        <taxon>Pleosporomycetidae</taxon>
        <taxon>Pleosporales</taxon>
        <taxon>Corynesporascaceae</taxon>
        <taxon>Corynespora</taxon>
    </lineage>
</organism>
<dbReference type="SMART" id="SM00384">
    <property type="entry name" value="AT_hook"/>
    <property type="match status" value="6"/>
</dbReference>
<feature type="compositionally biased region" description="Basic and acidic residues" evidence="3">
    <location>
        <begin position="357"/>
        <end position="387"/>
    </location>
</feature>
<gene>
    <name evidence="4" type="ORF">BS50DRAFT_545617</name>
</gene>
<dbReference type="OrthoDB" id="20734at2759"/>
<evidence type="ECO:0000313" key="5">
    <source>
        <dbReference type="Proteomes" id="UP000240883"/>
    </source>
</evidence>
<keyword evidence="5" id="KW-1185">Reference proteome</keyword>
<dbReference type="GO" id="GO:0003677">
    <property type="term" value="F:DNA binding"/>
    <property type="evidence" value="ECO:0007669"/>
    <property type="project" value="InterPro"/>
</dbReference>
<protein>
    <recommendedName>
        <fullName evidence="6">Restriction endonuclease type IV Mrr domain-containing protein</fullName>
    </recommendedName>
</protein>
<dbReference type="PANTHER" id="PTHR28133">
    <property type="entry name" value="REQUIRED FOR RESPIRATORY GROWTH PROTEIN 7, MITOCHONDRIAL"/>
    <property type="match status" value="1"/>
</dbReference>
<dbReference type="EMBL" id="KZ678131">
    <property type="protein sequence ID" value="PSN70714.1"/>
    <property type="molecule type" value="Genomic_DNA"/>
</dbReference>
<feature type="region of interest" description="Disordered" evidence="3">
    <location>
        <begin position="289"/>
        <end position="421"/>
    </location>
</feature>
<feature type="compositionally biased region" description="Basic residues" evidence="3">
    <location>
        <begin position="304"/>
        <end position="314"/>
    </location>
</feature>
<reference evidence="4 5" key="1">
    <citation type="journal article" date="2018" name="Front. Microbiol.">
        <title>Genome-Wide Analysis of Corynespora cassiicola Leaf Fall Disease Putative Effectors.</title>
        <authorList>
            <person name="Lopez D."/>
            <person name="Ribeiro S."/>
            <person name="Label P."/>
            <person name="Fumanal B."/>
            <person name="Venisse J.S."/>
            <person name="Kohler A."/>
            <person name="de Oliveira R.R."/>
            <person name="Labutti K."/>
            <person name="Lipzen A."/>
            <person name="Lail K."/>
            <person name="Bauer D."/>
            <person name="Ohm R.A."/>
            <person name="Barry K.W."/>
            <person name="Spatafora J."/>
            <person name="Grigoriev I.V."/>
            <person name="Martin F.M."/>
            <person name="Pujade-Renaud V."/>
        </authorList>
    </citation>
    <scope>NUCLEOTIDE SEQUENCE [LARGE SCALE GENOMIC DNA]</scope>
    <source>
        <strain evidence="4 5">Philippines</strain>
    </source>
</reference>